<evidence type="ECO:0000256" key="4">
    <source>
        <dbReference type="ARBA" id="ARBA00022837"/>
    </source>
</evidence>
<evidence type="ECO:0000256" key="5">
    <source>
        <dbReference type="ARBA" id="ARBA00023098"/>
    </source>
</evidence>
<keyword evidence="9 12" id="KW-0456">Lyase</keyword>
<dbReference type="NCBIfam" id="TIGR00163">
    <property type="entry name" value="PS_decarb"/>
    <property type="match status" value="1"/>
</dbReference>
<organism evidence="14 15">
    <name type="scientific">Basidiobolus ranarum</name>
    <dbReference type="NCBI Taxonomy" id="34480"/>
    <lineage>
        <taxon>Eukaryota</taxon>
        <taxon>Fungi</taxon>
        <taxon>Fungi incertae sedis</taxon>
        <taxon>Zoopagomycota</taxon>
        <taxon>Entomophthoromycotina</taxon>
        <taxon>Basidiobolomycetes</taxon>
        <taxon>Basidiobolales</taxon>
        <taxon>Basidiobolaceae</taxon>
        <taxon>Basidiobolus</taxon>
    </lineage>
</organism>
<dbReference type="Proteomes" id="UP001479436">
    <property type="component" value="Unassembled WGS sequence"/>
</dbReference>
<dbReference type="Pfam" id="PF02666">
    <property type="entry name" value="PS_Dcarbxylase"/>
    <property type="match status" value="1"/>
</dbReference>
<keyword evidence="2 12" id="KW-0444">Lipid biosynthesis</keyword>
<evidence type="ECO:0000256" key="2">
    <source>
        <dbReference type="ARBA" id="ARBA00022516"/>
    </source>
</evidence>
<comment type="subunit">
    <text evidence="12">Heterodimer of a large membrane-associated beta subunit and a small pyruvoyl-containing alpha subunit.</text>
</comment>
<dbReference type="InterPro" id="IPR000008">
    <property type="entry name" value="C2_dom"/>
</dbReference>
<comment type="function">
    <text evidence="12">Catalyzes the formation of phosphatidylethanolamine (PtdEtn) from phosphatidylserine (PtdSer). Plays a central role in phospholipid metabolism and in the interorganelle trafficking of phosphatidylserine.</text>
</comment>
<sequence length="613" mass="70253">MDPFVVTTHGRETFKTRFLRHTLNPTWNERLCFHIRRSYLNHVVKFSIYDHDKFSNNDFIGSYTMTVQELLSLKGQTISGQNMVMVEKTVPLVLAKEKWRESFKSNLTIRTCFKTTEELRSVFWMALIKQHDSDENGSINHFEILAMLEYLKARTPEKLADQFFRECGKSPNIDELSFAELVTVLESYTQGDKCSDTWGNTPSLEDSASRSNMAFEGSLRGHNMFYIDICPICCRFDLSMSNDTDIIIHVAMCTMEDPGICVDRLMLGDFVTEAYAQRKWFARAVNRLGYGRYRVGRNNANIIVQNRATGQLIEEKIPAYIRLGIRLLYKNIASKSAVDTRAIRRLLKATSLKQGRKFDDPASIRDIRPFIQFHQINTDEIRDPIESFKSFNEFFYRKIKPESRILVAPNDPRVVVSPADCRCTCFPTTSDATRLWIKGEDFTIARLLGETSEENQVLAQIFEDGPLAICRLAPQDYHRFHFPVDGRVRYHQVVNGQYFTVNPMAIRSGLDVYGENKRNVTIIESEQFGLVAYISIGAMMVGSIELTCEPGQRYSRMDEFGYFAFGGSTIVLLFQQGMVRFDTDLVENSQRSLETLIQVGNSIGIRPDALKAP</sequence>
<evidence type="ECO:0000256" key="8">
    <source>
        <dbReference type="ARBA" id="ARBA00023209"/>
    </source>
</evidence>
<dbReference type="InterPro" id="IPR018247">
    <property type="entry name" value="EF_Hand_1_Ca_BS"/>
</dbReference>
<protein>
    <recommendedName>
        <fullName evidence="12">Phosphatidylserine decarboxylase proenzyme 2</fullName>
        <ecNumber evidence="12">4.1.1.65</ecNumber>
    </recommendedName>
    <component>
        <recommendedName>
            <fullName evidence="12">Phosphatidylserine decarboxylase 2 beta chain</fullName>
        </recommendedName>
    </component>
    <component>
        <recommendedName>
            <fullName evidence="12">Phosphatidylserine decarboxylase 2 alpha chain</fullName>
        </recommendedName>
    </component>
</protein>
<evidence type="ECO:0000256" key="3">
    <source>
        <dbReference type="ARBA" id="ARBA00022793"/>
    </source>
</evidence>
<keyword evidence="15" id="KW-1185">Reference proteome</keyword>
<feature type="domain" description="C2" evidence="13">
    <location>
        <begin position="1"/>
        <end position="80"/>
    </location>
</feature>
<dbReference type="PROSITE" id="PS50004">
    <property type="entry name" value="C2"/>
    <property type="match status" value="1"/>
</dbReference>
<dbReference type="SUPFAM" id="SSF47473">
    <property type="entry name" value="EF-hand"/>
    <property type="match status" value="1"/>
</dbReference>
<keyword evidence="4" id="KW-0106">Calcium</keyword>
<dbReference type="InterPro" id="IPR011992">
    <property type="entry name" value="EF-hand-dom_pair"/>
</dbReference>
<comment type="pathway">
    <text evidence="1">Lipid metabolism.</text>
</comment>
<dbReference type="InterPro" id="IPR033179">
    <property type="entry name" value="PSD_type2_pro"/>
</dbReference>
<feature type="active site" description="Charge relay system; for autoendoproteolytic cleavage activity" evidence="12">
    <location>
        <position position="568"/>
    </location>
</feature>
<proteinExistence type="inferred from homology"/>
<gene>
    <name evidence="14" type="primary">PSD2_4</name>
    <name evidence="12" type="synonym">PSD2</name>
    <name evidence="14" type="ORF">K7432_010255</name>
</gene>
<keyword evidence="11 12" id="KW-0670">Pyruvate</keyword>
<keyword evidence="6 12" id="KW-0472">Membrane</keyword>
<feature type="chain" id="PRO_5044919741" description="Phosphatidylserine decarboxylase 2 beta chain" evidence="12">
    <location>
        <begin position="1"/>
        <end position="567"/>
    </location>
</feature>
<keyword evidence="7 12" id="KW-0865">Zymogen</keyword>
<keyword evidence="12" id="KW-0333">Golgi apparatus</keyword>
<dbReference type="PROSITE" id="PS00018">
    <property type="entry name" value="EF_HAND_1"/>
    <property type="match status" value="1"/>
</dbReference>
<comment type="catalytic activity">
    <reaction evidence="12">
        <text>a 1,2-diacyl-sn-glycero-3-phospho-L-serine + H(+) = a 1,2-diacyl-sn-glycero-3-phosphoethanolamine + CO2</text>
        <dbReference type="Rhea" id="RHEA:20828"/>
        <dbReference type="ChEBI" id="CHEBI:15378"/>
        <dbReference type="ChEBI" id="CHEBI:16526"/>
        <dbReference type="ChEBI" id="CHEBI:57262"/>
        <dbReference type="ChEBI" id="CHEBI:64612"/>
        <dbReference type="EC" id="4.1.1.65"/>
    </reaction>
</comment>
<keyword evidence="12" id="KW-0967">Endosome</keyword>
<evidence type="ECO:0000256" key="10">
    <source>
        <dbReference type="ARBA" id="ARBA00023264"/>
    </source>
</evidence>
<evidence type="ECO:0000313" key="14">
    <source>
        <dbReference type="EMBL" id="KAK9763249.1"/>
    </source>
</evidence>
<evidence type="ECO:0000313" key="15">
    <source>
        <dbReference type="Proteomes" id="UP001479436"/>
    </source>
</evidence>
<keyword evidence="5 12" id="KW-0443">Lipid metabolism</keyword>
<feature type="chain" id="PRO_5044919742" description="Phosphatidylserine decarboxylase 2 alpha chain" evidence="12">
    <location>
        <begin position="568"/>
        <end position="613"/>
    </location>
</feature>
<name>A0ABR2WP23_9FUNG</name>
<evidence type="ECO:0000256" key="6">
    <source>
        <dbReference type="ARBA" id="ARBA00023136"/>
    </source>
</evidence>
<feature type="active site" description="Charge relay system; for autoendoproteolytic cleavage activity" evidence="12">
    <location>
        <position position="420"/>
    </location>
</feature>
<comment type="pathway">
    <text evidence="12">Phospholipid metabolism; phosphatidylethanolamine biosynthesis; phosphatidylethanolamine from CDP-diacylglycerol: step 2/2.</text>
</comment>
<comment type="subcellular location">
    <subcellularLocation>
        <location evidence="12">Golgi apparatus membrane</location>
        <topology evidence="12">Peripheral membrane protein</topology>
        <orientation evidence="12">Cytoplasmic side</orientation>
    </subcellularLocation>
    <subcellularLocation>
        <location evidence="12">Endosome membrane</location>
        <topology evidence="12">Peripheral membrane protein</topology>
        <orientation evidence="12">Cytoplasmic side</orientation>
    </subcellularLocation>
</comment>
<dbReference type="HAMAP" id="MF_00663">
    <property type="entry name" value="PS_decarb_PSD_B_type2"/>
    <property type="match status" value="1"/>
</dbReference>
<comment type="similarity">
    <text evidence="12">Belongs to the phosphatidylserine decarboxylase family. PSD-B subfamily. Eukaryotic type II sub-subfamily.</text>
</comment>
<feature type="active site" description="Schiff-base intermediate with substrate; via pyruvic acid; for decarboxylase activity" evidence="12">
    <location>
        <position position="568"/>
    </location>
</feature>
<dbReference type="SUPFAM" id="SSF49562">
    <property type="entry name" value="C2 domain (Calcium/lipid-binding domain, CaLB)"/>
    <property type="match status" value="1"/>
</dbReference>
<comment type="cofactor">
    <cofactor evidence="12">
        <name>pyruvate</name>
        <dbReference type="ChEBI" id="CHEBI:15361"/>
    </cofactor>
    <text evidence="12">Binds 1 pyruvoyl group covalently per subunit.</text>
</comment>
<keyword evidence="3 12" id="KW-0210">Decarboxylase</keyword>
<evidence type="ECO:0000256" key="9">
    <source>
        <dbReference type="ARBA" id="ARBA00023239"/>
    </source>
</evidence>
<comment type="caution">
    <text evidence="14">The sequence shown here is derived from an EMBL/GenBank/DDBJ whole genome shotgun (WGS) entry which is preliminary data.</text>
</comment>
<evidence type="ECO:0000259" key="13">
    <source>
        <dbReference type="PROSITE" id="PS50004"/>
    </source>
</evidence>
<feature type="site" description="Cleavage (non-hydrolytic); by autocatalysis" evidence="12">
    <location>
        <begin position="567"/>
        <end position="568"/>
    </location>
</feature>
<feature type="modified residue" description="Pyruvic acid (Ser); by autocatalysis" evidence="12">
    <location>
        <position position="568"/>
    </location>
</feature>
<dbReference type="EC" id="4.1.1.65" evidence="12"/>
<dbReference type="Pfam" id="PF00168">
    <property type="entry name" value="C2"/>
    <property type="match status" value="1"/>
</dbReference>
<comment type="domain">
    <text evidence="12">The C2 domains have an essential, but non-catalytic function. They may facilitate interactions with other proteins and are required for lipid transport function.</text>
</comment>
<dbReference type="GO" id="GO:0004609">
    <property type="term" value="F:phosphatidylserine decarboxylase activity"/>
    <property type="evidence" value="ECO:0007669"/>
    <property type="project" value="UniProtKB-EC"/>
</dbReference>
<keyword evidence="8 12" id="KW-0594">Phospholipid biosynthesis</keyword>
<dbReference type="InterPro" id="IPR033177">
    <property type="entry name" value="PSD-B"/>
</dbReference>
<dbReference type="SMART" id="SM00239">
    <property type="entry name" value="C2"/>
    <property type="match status" value="1"/>
</dbReference>
<dbReference type="InterPro" id="IPR003817">
    <property type="entry name" value="PS_Dcarbxylase"/>
</dbReference>
<keyword evidence="10 12" id="KW-1208">Phospholipid metabolism</keyword>
<dbReference type="PANTHER" id="PTHR10067">
    <property type="entry name" value="PHOSPHATIDYLSERINE DECARBOXYLASE"/>
    <property type="match status" value="1"/>
</dbReference>
<dbReference type="EMBL" id="JASJQH010000692">
    <property type="protein sequence ID" value="KAK9763249.1"/>
    <property type="molecule type" value="Genomic_DNA"/>
</dbReference>
<evidence type="ECO:0000256" key="11">
    <source>
        <dbReference type="ARBA" id="ARBA00023317"/>
    </source>
</evidence>
<feature type="active site" description="Charge relay system; for autoendoproteolytic cleavage activity" evidence="12">
    <location>
        <position position="481"/>
    </location>
</feature>
<evidence type="ECO:0000256" key="7">
    <source>
        <dbReference type="ARBA" id="ARBA00023145"/>
    </source>
</evidence>
<evidence type="ECO:0000256" key="12">
    <source>
        <dbReference type="HAMAP-Rule" id="MF_03209"/>
    </source>
</evidence>
<dbReference type="Gene3D" id="2.60.40.150">
    <property type="entry name" value="C2 domain"/>
    <property type="match status" value="1"/>
</dbReference>
<comment type="PTM">
    <text evidence="12">Is synthesized initially as an inactive proenzyme. Formation of the active enzyme involves a self-maturation process in which the active site pyruvoyl group is generated from an internal serine residue via an autocatalytic post-translational modification. Two non-identical subunits are generated from the proenzyme in this reaction, and the pyruvate is formed at the N-terminus of the alpha chain, which is derived from the carboxyl end of the proenzyme. The autoendoproteolytic cleavage occurs by a canonical serine protease mechanism, in which the side chain hydroxyl group of the serine supplies its oxygen atom to form the C-terminus of the beta chain, while the remainder of the serine residue undergoes an oxidative deamination to produce ammonia and the pyruvoyl prosthetic group on the alpha chain. During this reaction, the Ser that is part of the protease active site of the proenzyme becomes the pyruvoyl prosthetic group, which constitutes an essential element of the active site of the mature decarboxylase.</text>
</comment>
<dbReference type="PANTHER" id="PTHR10067:SF17">
    <property type="entry name" value="PHOSPHATIDYLSERINE DECARBOXYLASE PROENZYME 2"/>
    <property type="match status" value="1"/>
</dbReference>
<evidence type="ECO:0000256" key="1">
    <source>
        <dbReference type="ARBA" id="ARBA00005189"/>
    </source>
</evidence>
<dbReference type="InterPro" id="IPR035892">
    <property type="entry name" value="C2_domain_sf"/>
</dbReference>
<reference evidence="14 15" key="1">
    <citation type="submission" date="2023-04" db="EMBL/GenBank/DDBJ databases">
        <title>Genome of Basidiobolus ranarum AG-B5.</title>
        <authorList>
            <person name="Stajich J.E."/>
            <person name="Carter-House D."/>
            <person name="Gryganskyi A."/>
        </authorList>
    </citation>
    <scope>NUCLEOTIDE SEQUENCE [LARGE SCALE GENOMIC DNA]</scope>
    <source>
        <strain evidence="14 15">AG-B5</strain>
    </source>
</reference>
<accession>A0ABR2WP23</accession>